<dbReference type="Proteomes" id="UP000199628">
    <property type="component" value="Unassembled WGS sequence"/>
</dbReference>
<gene>
    <name evidence="2" type="ORF">SAMN04488239_10224</name>
</gene>
<evidence type="ECO:0000313" key="2">
    <source>
        <dbReference type="EMBL" id="SDC33338.1"/>
    </source>
</evidence>
<protein>
    <recommendedName>
        <fullName evidence="1">DUF4440 domain-containing protein</fullName>
    </recommendedName>
</protein>
<dbReference type="SUPFAM" id="SSF54427">
    <property type="entry name" value="NTF2-like"/>
    <property type="match status" value="1"/>
</dbReference>
<feature type="domain" description="DUF4440" evidence="1">
    <location>
        <begin position="10"/>
        <end position="111"/>
    </location>
</feature>
<proteinExistence type="predicted"/>
<name>A0A1G6KR71_9RHOB</name>
<dbReference type="InterPro" id="IPR032710">
    <property type="entry name" value="NTF2-like_dom_sf"/>
</dbReference>
<evidence type="ECO:0000259" key="1">
    <source>
        <dbReference type="Pfam" id="PF14534"/>
    </source>
</evidence>
<dbReference type="OrthoDB" id="4479885at2"/>
<dbReference type="InterPro" id="IPR027843">
    <property type="entry name" value="DUF4440"/>
</dbReference>
<dbReference type="Gene3D" id="3.10.450.50">
    <property type="match status" value="1"/>
</dbReference>
<accession>A0A1G6KR71</accession>
<keyword evidence="3" id="KW-1185">Reference proteome</keyword>
<evidence type="ECO:0000313" key="3">
    <source>
        <dbReference type="Proteomes" id="UP000199628"/>
    </source>
</evidence>
<dbReference type="RefSeq" id="WP_093027407.1">
    <property type="nucleotide sequence ID" value="NZ_FMZV01000002.1"/>
</dbReference>
<dbReference type="AlphaFoldDB" id="A0A1G6KR71"/>
<reference evidence="3" key="1">
    <citation type="submission" date="2016-10" db="EMBL/GenBank/DDBJ databases">
        <authorList>
            <person name="Varghese N."/>
            <person name="Submissions S."/>
        </authorList>
    </citation>
    <scope>NUCLEOTIDE SEQUENCE [LARGE SCALE GENOMIC DNA]</scope>
    <source>
        <strain evidence="3">CGMCC 1.9108</strain>
    </source>
</reference>
<dbReference type="EMBL" id="FMZV01000002">
    <property type="protein sequence ID" value="SDC33338.1"/>
    <property type="molecule type" value="Genomic_DNA"/>
</dbReference>
<organism evidence="2 3">
    <name type="scientific">Ruegeria marina</name>
    <dbReference type="NCBI Taxonomy" id="639004"/>
    <lineage>
        <taxon>Bacteria</taxon>
        <taxon>Pseudomonadati</taxon>
        <taxon>Pseudomonadota</taxon>
        <taxon>Alphaproteobacteria</taxon>
        <taxon>Rhodobacterales</taxon>
        <taxon>Roseobacteraceae</taxon>
        <taxon>Ruegeria</taxon>
    </lineage>
</organism>
<dbReference type="Pfam" id="PF14534">
    <property type="entry name" value="DUF4440"/>
    <property type="match status" value="1"/>
</dbReference>
<sequence>MQAALLNELLEHETQVWLALVSGDGSADAALLSPDFLGVYPDGFAGRDAHAGQLAGGPTVAAFELADARVIDLAPDCAVLSYSARFRRVGRDREERMFVSSIWRRRAAGGWINLFSQDTPAAE</sequence>